<keyword evidence="4" id="KW-0472">Membrane</keyword>
<keyword evidence="3" id="KW-1133">Transmembrane helix</keyword>
<evidence type="ECO:0000256" key="1">
    <source>
        <dbReference type="ARBA" id="ARBA00004167"/>
    </source>
</evidence>
<feature type="signal peptide" evidence="6">
    <location>
        <begin position="1"/>
        <end position="20"/>
    </location>
</feature>
<evidence type="ECO:0000256" key="3">
    <source>
        <dbReference type="ARBA" id="ARBA00022989"/>
    </source>
</evidence>
<evidence type="ECO:0000313" key="7">
    <source>
        <dbReference type="EMBL" id="CAK0864995.1"/>
    </source>
</evidence>
<name>A0ABN9UXS5_9DINO</name>
<proteinExistence type="predicted"/>
<evidence type="ECO:0000256" key="5">
    <source>
        <dbReference type="SAM" id="MobiDB-lite"/>
    </source>
</evidence>
<dbReference type="EMBL" id="CAUYUJ010016413">
    <property type="protein sequence ID" value="CAK0864995.1"/>
    <property type="molecule type" value="Genomic_DNA"/>
</dbReference>
<evidence type="ECO:0000313" key="8">
    <source>
        <dbReference type="Proteomes" id="UP001189429"/>
    </source>
</evidence>
<reference evidence="7" key="1">
    <citation type="submission" date="2023-10" db="EMBL/GenBank/DDBJ databases">
        <authorList>
            <person name="Chen Y."/>
            <person name="Shah S."/>
            <person name="Dougan E. K."/>
            <person name="Thang M."/>
            <person name="Chan C."/>
        </authorList>
    </citation>
    <scope>NUCLEOTIDE SEQUENCE [LARGE SCALE GENOMIC DNA]</scope>
</reference>
<keyword evidence="8" id="KW-1185">Reference proteome</keyword>
<sequence length="514" mass="53509">MPTAASALALTALLAVQARGDGIDYVVTEYPEVTVNSGGSSDVATVVLSETAGIVCYADWAGDKDGWCNALDLSVASAPVDGPDEQLAGVKLRHFTLARFSETQAVVCYVRLGSDGMGVCRVLQVESDWSLTVGDDMIIDSDTIYLHQLDVASFSQTSGVVCYADTDSEPNLKVLCVPFALDPTSLDLTRGQEIGVDDYVHHVQQVIVTTFSDTSAVVCYALEDSRIDELEEDFPDGDVAWCSPIFFNGTALSYNGGYATVNLDATYDLAVARLTDDYGVLCFTDGGDDYGKCRPLSFDSGAIALGEVLQVSVDTTSNLTLAPLSPTAAMVCFMAGSSQTGKCSGLVMSHGTELAMGDDIDIDSGAFVGVEDCAKGWEEECGLFMSVSAYASPLNMNGLACYAGLGGDEGVRCSILEVPPPTTTETGTSTTGTSSTTPHTTTESSSTTATTTATSFTRTTKTTTETLTSTTPHTTTETSTTEAPAEVVNSGAVEGAAVRQLAATAALVSVAALL</sequence>
<dbReference type="Proteomes" id="UP001189429">
    <property type="component" value="Unassembled WGS sequence"/>
</dbReference>
<comment type="subcellular location">
    <subcellularLocation>
        <location evidence="1">Membrane</location>
        <topology evidence="1">Single-pass membrane protein</topology>
    </subcellularLocation>
</comment>
<dbReference type="PANTHER" id="PTHR15549">
    <property type="entry name" value="PAIRED IMMUNOGLOBULIN-LIKE TYPE 2 RECEPTOR"/>
    <property type="match status" value="1"/>
</dbReference>
<evidence type="ECO:0008006" key="9">
    <source>
        <dbReference type="Google" id="ProtNLM"/>
    </source>
</evidence>
<feature type="region of interest" description="Disordered" evidence="5">
    <location>
        <begin position="417"/>
        <end position="486"/>
    </location>
</feature>
<feature type="chain" id="PRO_5045155264" description="Secreted protein" evidence="6">
    <location>
        <begin position="21"/>
        <end position="514"/>
    </location>
</feature>
<organism evidence="7 8">
    <name type="scientific">Prorocentrum cordatum</name>
    <dbReference type="NCBI Taxonomy" id="2364126"/>
    <lineage>
        <taxon>Eukaryota</taxon>
        <taxon>Sar</taxon>
        <taxon>Alveolata</taxon>
        <taxon>Dinophyceae</taxon>
        <taxon>Prorocentrales</taxon>
        <taxon>Prorocentraceae</taxon>
        <taxon>Prorocentrum</taxon>
    </lineage>
</organism>
<evidence type="ECO:0000256" key="2">
    <source>
        <dbReference type="ARBA" id="ARBA00022692"/>
    </source>
</evidence>
<protein>
    <recommendedName>
        <fullName evidence="9">Secreted protein</fullName>
    </recommendedName>
</protein>
<accession>A0ABN9UXS5</accession>
<gene>
    <name evidence="7" type="ORF">PCOR1329_LOCUS52680</name>
</gene>
<keyword evidence="6" id="KW-0732">Signal</keyword>
<keyword evidence="2" id="KW-0812">Transmembrane</keyword>
<evidence type="ECO:0000256" key="6">
    <source>
        <dbReference type="SAM" id="SignalP"/>
    </source>
</evidence>
<comment type="caution">
    <text evidence="7">The sequence shown here is derived from an EMBL/GenBank/DDBJ whole genome shotgun (WGS) entry which is preliminary data.</text>
</comment>
<feature type="compositionally biased region" description="Low complexity" evidence="5">
    <location>
        <begin position="423"/>
        <end position="486"/>
    </location>
</feature>
<evidence type="ECO:0000256" key="4">
    <source>
        <dbReference type="ARBA" id="ARBA00023136"/>
    </source>
</evidence>
<dbReference type="InterPro" id="IPR051694">
    <property type="entry name" value="Immunoregulatory_rcpt-like"/>
</dbReference>